<accession>A0A091BYT1</accession>
<evidence type="ECO:0000313" key="1">
    <source>
        <dbReference type="EMBL" id="KFN88922.1"/>
    </source>
</evidence>
<reference evidence="2 4" key="2">
    <citation type="submission" date="2016-10" db="EMBL/GenBank/DDBJ databases">
        <authorList>
            <person name="Varghese N."/>
            <person name="Submissions S."/>
        </authorList>
    </citation>
    <scope>NUCLEOTIDE SEQUENCE [LARGE SCALE GENOMIC DNA]</scope>
    <source>
        <strain evidence="2 4">JB1</strain>
    </source>
</reference>
<evidence type="ECO:0000313" key="4">
    <source>
        <dbReference type="Proteomes" id="UP000182793"/>
    </source>
</evidence>
<dbReference type="EMBL" id="FOTG01000005">
    <property type="protein sequence ID" value="SFL25612.1"/>
    <property type="molecule type" value="Genomic_DNA"/>
</dbReference>
<dbReference type="Proteomes" id="UP000182793">
    <property type="component" value="Unassembled WGS sequence"/>
</dbReference>
<comment type="caution">
    <text evidence="1">The sequence shown here is derived from an EMBL/GenBank/DDBJ whole genome shotgun (WGS) entry which is preliminary data.</text>
</comment>
<sequence length="47" mass="5427">MATSKQSPFFKTQGISEDELLHYLKEHPDDPLVTKLEQLLLNLSDKK</sequence>
<dbReference type="EMBL" id="AUZH01000001">
    <property type="protein sequence ID" value="KFN88922.1"/>
    <property type="molecule type" value="Genomic_DNA"/>
</dbReference>
<dbReference type="RefSeq" id="WP_013851991.1">
    <property type="nucleotide sequence ID" value="NZ_AUZH01000001.1"/>
</dbReference>
<protein>
    <submittedName>
        <fullName evidence="1">Uncharacterized protein</fullName>
    </submittedName>
</protein>
<dbReference type="AlphaFoldDB" id="A0A091BYT1"/>
<gene>
    <name evidence="1" type="ORF">H702_00460</name>
    <name evidence="2" type="ORF">SAMN02910290_01090</name>
</gene>
<reference evidence="1 3" key="1">
    <citation type="journal article" date="2014" name="Genome Announc.">
        <title>Draft Genome Sequences of Streptococcus bovis Strains ATCC 33317 and JB1.</title>
        <authorList>
            <person name="Benahmed F.H."/>
            <person name="Gopinath G.R."/>
            <person name="Harbottle H."/>
            <person name="Cotta M.A."/>
            <person name="Luo Y."/>
            <person name="Henderson C."/>
            <person name="Teri P."/>
            <person name="Soppet D."/>
            <person name="Rasmussen M."/>
            <person name="Whitehead T.R."/>
            <person name="Davidson M."/>
        </authorList>
    </citation>
    <scope>NUCLEOTIDE SEQUENCE [LARGE SCALE GENOMIC DNA]</scope>
    <source>
        <strain evidence="1 3">JB1</strain>
    </source>
</reference>
<evidence type="ECO:0000313" key="2">
    <source>
        <dbReference type="EMBL" id="SFL25612.1"/>
    </source>
</evidence>
<evidence type="ECO:0000313" key="3">
    <source>
        <dbReference type="Proteomes" id="UP000029382"/>
    </source>
</evidence>
<keyword evidence="4" id="KW-1185">Reference proteome</keyword>
<name>A0A091BYT1_STREI</name>
<organism evidence="1 3">
    <name type="scientific">Streptococcus equinus JB1</name>
    <dbReference type="NCBI Taxonomy" id="1294274"/>
    <lineage>
        <taxon>Bacteria</taxon>
        <taxon>Bacillati</taxon>
        <taxon>Bacillota</taxon>
        <taxon>Bacilli</taxon>
        <taxon>Lactobacillales</taxon>
        <taxon>Streptococcaceae</taxon>
        <taxon>Streptococcus</taxon>
    </lineage>
</organism>
<dbReference type="Proteomes" id="UP000029382">
    <property type="component" value="Unassembled WGS sequence"/>
</dbReference>
<proteinExistence type="predicted"/>